<sequence>MIPAAQTFSPAAGVKFGYRALPSTPDPSLPTLLLIHPFITDGSFFAHQFEDPELGGQAGKKWNMITIDIHGHGDSTGRQEFTYWDTASDAALLLDHLGIKKVTVVGTSQGGFVATRLAIHRPDLVENIIYTGSTLLPETKESHAGITFLTTKFPYVEENFGVILQSGFGFDHTAADATEKQKAAGEKWSNVWRTRYGGSPEKEARAAGCVKQLLGRDDIVPRVNELKTKIHIMHGESDAIYSVAEHAEGSKKVLEEHDLLASYQIVPGGAHYLSFEKWQEVNPRLIQIMTEA</sequence>
<keyword evidence="2" id="KW-0378">Hydrolase</keyword>
<gene>
    <name evidence="2" type="ORF">PCON_05339</name>
</gene>
<dbReference type="Gene3D" id="3.40.50.1820">
    <property type="entry name" value="alpha/beta hydrolase"/>
    <property type="match status" value="1"/>
</dbReference>
<reference evidence="2 3" key="1">
    <citation type="journal article" date="2013" name="PLoS Genet.">
        <title>The genome and development-dependent transcriptomes of Pyronema confluens: a window into fungal evolution.</title>
        <authorList>
            <person name="Traeger S."/>
            <person name="Altegoer F."/>
            <person name="Freitag M."/>
            <person name="Gabaldon T."/>
            <person name="Kempken F."/>
            <person name="Kumar A."/>
            <person name="Marcet-Houben M."/>
            <person name="Poggeler S."/>
            <person name="Stajich J.E."/>
            <person name="Nowrousian M."/>
        </authorList>
    </citation>
    <scope>NUCLEOTIDE SEQUENCE [LARGE SCALE GENOMIC DNA]</scope>
    <source>
        <strain evidence="3">CBS 100304</strain>
        <tissue evidence="2">Vegetative mycelium</tissue>
    </source>
</reference>
<name>U4KWB7_PYROM</name>
<proteinExistence type="predicted"/>
<accession>U4KWB7</accession>
<dbReference type="eggNOG" id="ENOG502S7C5">
    <property type="taxonomic scope" value="Eukaryota"/>
</dbReference>
<dbReference type="PRINTS" id="PR00111">
    <property type="entry name" value="ABHYDROLASE"/>
</dbReference>
<evidence type="ECO:0000259" key="1">
    <source>
        <dbReference type="Pfam" id="PF00561"/>
    </source>
</evidence>
<dbReference type="SUPFAM" id="SSF53474">
    <property type="entry name" value="alpha/beta-Hydrolases"/>
    <property type="match status" value="1"/>
</dbReference>
<dbReference type="PANTHER" id="PTHR43798:SF33">
    <property type="entry name" value="HYDROLASE, PUTATIVE (AFU_ORTHOLOGUE AFUA_2G14860)-RELATED"/>
    <property type="match status" value="1"/>
</dbReference>
<dbReference type="GO" id="GO:0046464">
    <property type="term" value="P:acylglycerol catabolic process"/>
    <property type="evidence" value="ECO:0007669"/>
    <property type="project" value="TreeGrafter"/>
</dbReference>
<evidence type="ECO:0000313" key="2">
    <source>
        <dbReference type="EMBL" id="CCX05752.1"/>
    </source>
</evidence>
<dbReference type="STRING" id="1076935.U4KWB7"/>
<keyword evidence="3" id="KW-1185">Reference proteome</keyword>
<dbReference type="InterPro" id="IPR000073">
    <property type="entry name" value="AB_hydrolase_1"/>
</dbReference>
<dbReference type="GO" id="GO:0047372">
    <property type="term" value="F:monoacylglycerol lipase activity"/>
    <property type="evidence" value="ECO:0007669"/>
    <property type="project" value="TreeGrafter"/>
</dbReference>
<dbReference type="EMBL" id="HF935272">
    <property type="protein sequence ID" value="CCX05752.1"/>
    <property type="molecule type" value="Genomic_DNA"/>
</dbReference>
<dbReference type="InterPro" id="IPR029058">
    <property type="entry name" value="AB_hydrolase_fold"/>
</dbReference>
<dbReference type="GO" id="GO:0016020">
    <property type="term" value="C:membrane"/>
    <property type="evidence" value="ECO:0007669"/>
    <property type="project" value="TreeGrafter"/>
</dbReference>
<dbReference type="Pfam" id="PF00561">
    <property type="entry name" value="Abhydrolase_1"/>
    <property type="match status" value="1"/>
</dbReference>
<dbReference type="InterPro" id="IPR050266">
    <property type="entry name" value="AB_hydrolase_sf"/>
</dbReference>
<feature type="domain" description="AB hydrolase-1" evidence="1">
    <location>
        <begin position="30"/>
        <end position="277"/>
    </location>
</feature>
<organism evidence="2 3">
    <name type="scientific">Pyronema omphalodes (strain CBS 100304)</name>
    <name type="common">Pyronema confluens</name>
    <dbReference type="NCBI Taxonomy" id="1076935"/>
    <lineage>
        <taxon>Eukaryota</taxon>
        <taxon>Fungi</taxon>
        <taxon>Dikarya</taxon>
        <taxon>Ascomycota</taxon>
        <taxon>Pezizomycotina</taxon>
        <taxon>Pezizomycetes</taxon>
        <taxon>Pezizales</taxon>
        <taxon>Pyronemataceae</taxon>
        <taxon>Pyronema</taxon>
    </lineage>
</organism>
<dbReference type="AlphaFoldDB" id="U4KWB7"/>
<dbReference type="OMA" id="TRTESEH"/>
<evidence type="ECO:0000313" key="3">
    <source>
        <dbReference type="Proteomes" id="UP000018144"/>
    </source>
</evidence>
<dbReference type="PANTHER" id="PTHR43798">
    <property type="entry name" value="MONOACYLGLYCEROL LIPASE"/>
    <property type="match status" value="1"/>
</dbReference>
<protein>
    <submittedName>
        <fullName evidence="2">Similar to Abhydrolase domain-containing protein 11 acc. no. Q8NFV4</fullName>
    </submittedName>
</protein>
<dbReference type="Proteomes" id="UP000018144">
    <property type="component" value="Unassembled WGS sequence"/>
</dbReference>
<dbReference type="OrthoDB" id="19657at2759"/>